<protein>
    <submittedName>
        <fullName evidence="1">Uncharacterized protein</fullName>
    </submittedName>
</protein>
<accession>A0ACC0C7A4</accession>
<dbReference type="Proteomes" id="UP001060085">
    <property type="component" value="Linkage Group LG01"/>
</dbReference>
<keyword evidence="2" id="KW-1185">Reference proteome</keyword>
<reference evidence="2" key="1">
    <citation type="journal article" date="2023" name="Nat. Plants">
        <title>Single-cell RNA sequencing provides a high-resolution roadmap for understanding the multicellular compartmentation of specialized metabolism.</title>
        <authorList>
            <person name="Sun S."/>
            <person name="Shen X."/>
            <person name="Li Y."/>
            <person name="Li Y."/>
            <person name="Wang S."/>
            <person name="Li R."/>
            <person name="Zhang H."/>
            <person name="Shen G."/>
            <person name="Guo B."/>
            <person name="Wei J."/>
            <person name="Xu J."/>
            <person name="St-Pierre B."/>
            <person name="Chen S."/>
            <person name="Sun C."/>
        </authorList>
    </citation>
    <scope>NUCLEOTIDE SEQUENCE [LARGE SCALE GENOMIC DNA]</scope>
</reference>
<name>A0ACC0C7A4_CATRO</name>
<sequence>MAAVTSISQSQPLVKKPDFGVIKRAQFQFLAIPILKNSQRSFLLSRKLKMVVAVASASTAASAEMSKKRYPGEAKGFVEEMRFVAMKLHTKDQAKEGEKEPEGKPVAKWQPTIEGYLKFLVDSKLVYDTLETIMQKAPFPEYAEFQNTGLERSASLAKDLEWFKEQGYTIPEPSSPGTNYAQYLEELSEKDPQAFICHFYNIYFAHTAGGRMIGKKVAEKILNKKELEFYKWDGDLSQLLQNVREKINRVAESWTREEKDHCLEETEKSFKFSGEILRLILS</sequence>
<gene>
    <name evidence="1" type="ORF">M9H77_01997</name>
</gene>
<comment type="caution">
    <text evidence="1">The sequence shown here is derived from an EMBL/GenBank/DDBJ whole genome shotgun (WGS) entry which is preliminary data.</text>
</comment>
<organism evidence="1 2">
    <name type="scientific">Catharanthus roseus</name>
    <name type="common">Madagascar periwinkle</name>
    <name type="synonym">Vinca rosea</name>
    <dbReference type="NCBI Taxonomy" id="4058"/>
    <lineage>
        <taxon>Eukaryota</taxon>
        <taxon>Viridiplantae</taxon>
        <taxon>Streptophyta</taxon>
        <taxon>Embryophyta</taxon>
        <taxon>Tracheophyta</taxon>
        <taxon>Spermatophyta</taxon>
        <taxon>Magnoliopsida</taxon>
        <taxon>eudicotyledons</taxon>
        <taxon>Gunneridae</taxon>
        <taxon>Pentapetalae</taxon>
        <taxon>asterids</taxon>
        <taxon>lamiids</taxon>
        <taxon>Gentianales</taxon>
        <taxon>Apocynaceae</taxon>
        <taxon>Rauvolfioideae</taxon>
        <taxon>Vinceae</taxon>
        <taxon>Catharanthinae</taxon>
        <taxon>Catharanthus</taxon>
    </lineage>
</organism>
<evidence type="ECO:0000313" key="2">
    <source>
        <dbReference type="Proteomes" id="UP001060085"/>
    </source>
</evidence>
<evidence type="ECO:0000313" key="1">
    <source>
        <dbReference type="EMBL" id="KAI5680770.1"/>
    </source>
</evidence>
<dbReference type="EMBL" id="CM044701">
    <property type="protein sequence ID" value="KAI5680770.1"/>
    <property type="molecule type" value="Genomic_DNA"/>
</dbReference>
<proteinExistence type="predicted"/>